<sequence>MVKSKPGEDEPLSDIPILIPEEFSFKRQLQPSSSLKSGDGEVPYIQKSKSKSVRDKYYFISSPPEEQPPLSKTETYFFDTRRPKEVSYFIPLFLLDVIKGSLMFLKPVLSIFLALAVVYSVVKYTIRSVSDSVIDTTCSIPIIQSYIPMCQTATDIPDFSNFIKAQELLYDRMIVQANGPEVISALELKQVELATRDLQVMVKYSNLMSADLFQEKLGDYLMRSRQFGKDIQSLQARTKGVLDNLITYNTFIIQRLDNAKLRKSSKQELRVIYESAMALVEKEARRLILAIEAAQMSMTDLEQDLLTIHEISIQEKSYQNMEKPDILADLLNLIQGKGLRRPLVEENLQLLTNFEVQRGKAAHQLMYMLNAMESFQMDLEELRSHVVVPVVSPDVLSLEVHIENIGKAIERLKQGKVIAWKDRNNNNNNDMVINSNNENIISSIA</sequence>
<accession>A0A8H7S6F1</accession>
<name>A0A8H7S6F1_9FUNG</name>
<gene>
    <name evidence="1" type="ORF">INT45_007275</name>
</gene>
<protein>
    <submittedName>
        <fullName evidence="1">Uncharacterized protein</fullName>
    </submittedName>
</protein>
<dbReference type="AlphaFoldDB" id="A0A8H7S6F1"/>
<dbReference type="Proteomes" id="UP000646827">
    <property type="component" value="Unassembled WGS sequence"/>
</dbReference>
<evidence type="ECO:0000313" key="1">
    <source>
        <dbReference type="EMBL" id="KAG2223697.1"/>
    </source>
</evidence>
<dbReference type="OrthoDB" id="4179406at2759"/>
<evidence type="ECO:0000313" key="2">
    <source>
        <dbReference type="Proteomes" id="UP000646827"/>
    </source>
</evidence>
<organism evidence="1 2">
    <name type="scientific">Circinella minor</name>
    <dbReference type="NCBI Taxonomy" id="1195481"/>
    <lineage>
        <taxon>Eukaryota</taxon>
        <taxon>Fungi</taxon>
        <taxon>Fungi incertae sedis</taxon>
        <taxon>Mucoromycota</taxon>
        <taxon>Mucoromycotina</taxon>
        <taxon>Mucoromycetes</taxon>
        <taxon>Mucorales</taxon>
        <taxon>Lichtheimiaceae</taxon>
        <taxon>Circinella</taxon>
    </lineage>
</organism>
<proteinExistence type="predicted"/>
<dbReference type="EMBL" id="JAEPRB010000056">
    <property type="protein sequence ID" value="KAG2223697.1"/>
    <property type="molecule type" value="Genomic_DNA"/>
</dbReference>
<comment type="caution">
    <text evidence="1">The sequence shown here is derived from an EMBL/GenBank/DDBJ whole genome shotgun (WGS) entry which is preliminary data.</text>
</comment>
<keyword evidence="2" id="KW-1185">Reference proteome</keyword>
<reference evidence="1 2" key="1">
    <citation type="submission" date="2020-12" db="EMBL/GenBank/DDBJ databases">
        <title>Metabolic potential, ecology and presence of endohyphal bacteria is reflected in genomic diversity of Mucoromycotina.</title>
        <authorList>
            <person name="Muszewska A."/>
            <person name="Okrasinska A."/>
            <person name="Steczkiewicz K."/>
            <person name="Drgas O."/>
            <person name="Orlowska M."/>
            <person name="Perlinska-Lenart U."/>
            <person name="Aleksandrzak-Piekarczyk T."/>
            <person name="Szatraj K."/>
            <person name="Zielenkiewicz U."/>
            <person name="Pilsyk S."/>
            <person name="Malc E."/>
            <person name="Mieczkowski P."/>
            <person name="Kruszewska J.S."/>
            <person name="Biernat P."/>
            <person name="Pawlowska J."/>
        </authorList>
    </citation>
    <scope>NUCLEOTIDE SEQUENCE [LARGE SCALE GENOMIC DNA]</scope>
    <source>
        <strain evidence="1 2">CBS 142.35</strain>
    </source>
</reference>